<dbReference type="InterPro" id="IPR050484">
    <property type="entry name" value="Transf_Hexapept/Carb_Anhydrase"/>
</dbReference>
<evidence type="ECO:0000256" key="1">
    <source>
        <dbReference type="ARBA" id="ARBA00023595"/>
    </source>
</evidence>
<proteinExistence type="inferred from homology"/>
<dbReference type="Proteomes" id="UP001255856">
    <property type="component" value="Unassembled WGS sequence"/>
</dbReference>
<dbReference type="InterPro" id="IPR001451">
    <property type="entry name" value="Hexapep"/>
</dbReference>
<reference evidence="3" key="1">
    <citation type="submission" date="2021-01" db="EMBL/GenBank/DDBJ databases">
        <authorList>
            <person name="Eckstrom K.M.E."/>
        </authorList>
    </citation>
    <scope>NUCLEOTIDE SEQUENCE</scope>
    <source>
        <strain evidence="3">UVCC 0001</strain>
    </source>
</reference>
<dbReference type="CDD" id="cd04645">
    <property type="entry name" value="LbH_gamma_CA_like"/>
    <property type="match status" value="1"/>
</dbReference>
<dbReference type="PANTHER" id="PTHR13061:SF50">
    <property type="entry name" value="GAMMA CARBONIC ANHYDRASE 1, MITOCHONDRIAL"/>
    <property type="match status" value="1"/>
</dbReference>
<comment type="caution">
    <text evidence="3">The sequence shown here is derived from an EMBL/GenBank/DDBJ whole genome shotgun (WGS) entry which is preliminary data.</text>
</comment>
<sequence>MVAKYGSAVGSAFYRLGFALRETGQALDRVGARLEGNYAFREQLNRHRPVLGLFSKVPSVGSQAFVAPSATVAGDVTLSPGSSVFYGSVLNGDAGSITVGAGTNIQDRSLIRTAPAGIGEHAADTVIGSNVTIGHKVALHGVTIEDEALIGMGATLSEGVVVRKGSMVAAGAVVAPGTEIPAGQIWGGNPAKFLRALKPNESSFLLESAEHYKKVAAEHLKENSASLEDVARAKGLL</sequence>
<dbReference type="PANTHER" id="PTHR13061">
    <property type="entry name" value="DYNACTIN SUBUNIT P25"/>
    <property type="match status" value="1"/>
</dbReference>
<organism evidence="3 4">
    <name type="scientific">Prototheca wickerhamii</name>
    <dbReference type="NCBI Taxonomy" id="3111"/>
    <lineage>
        <taxon>Eukaryota</taxon>
        <taxon>Viridiplantae</taxon>
        <taxon>Chlorophyta</taxon>
        <taxon>core chlorophytes</taxon>
        <taxon>Trebouxiophyceae</taxon>
        <taxon>Chlorellales</taxon>
        <taxon>Chlorellaceae</taxon>
        <taxon>Prototheca</taxon>
    </lineage>
</organism>
<evidence type="ECO:0000313" key="3">
    <source>
        <dbReference type="EMBL" id="KAK2075951.1"/>
    </source>
</evidence>
<dbReference type="Pfam" id="PF00132">
    <property type="entry name" value="Hexapep"/>
    <property type="match status" value="1"/>
</dbReference>
<comment type="similarity">
    <text evidence="1">Belongs to the gamma-class carbonic anhydrase family.</text>
</comment>
<evidence type="ECO:0000313" key="4">
    <source>
        <dbReference type="Proteomes" id="UP001255856"/>
    </source>
</evidence>
<dbReference type="EMBL" id="JASFZW010000012">
    <property type="protein sequence ID" value="KAK2075951.1"/>
    <property type="molecule type" value="Genomic_DNA"/>
</dbReference>
<dbReference type="GO" id="GO:0031966">
    <property type="term" value="C:mitochondrial membrane"/>
    <property type="evidence" value="ECO:0007669"/>
    <property type="project" value="UniProtKB-SubCell"/>
</dbReference>
<dbReference type="InterPro" id="IPR011004">
    <property type="entry name" value="Trimer_LpxA-like_sf"/>
</dbReference>
<protein>
    <submittedName>
        <fullName evidence="3">Uncharacterized protein</fullName>
    </submittedName>
</protein>
<evidence type="ECO:0000256" key="2">
    <source>
        <dbReference type="ARBA" id="ARBA00034694"/>
    </source>
</evidence>
<gene>
    <name evidence="3" type="ORF">QBZ16_001287</name>
</gene>
<name>A0AAD9IDC5_PROWI</name>
<accession>A0AAD9IDC5</accession>
<dbReference type="Gene3D" id="2.160.10.10">
    <property type="entry name" value="Hexapeptide repeat proteins"/>
    <property type="match status" value="1"/>
</dbReference>
<dbReference type="AlphaFoldDB" id="A0AAD9IDC5"/>
<dbReference type="SUPFAM" id="SSF51161">
    <property type="entry name" value="Trimeric LpxA-like enzymes"/>
    <property type="match status" value="1"/>
</dbReference>
<keyword evidence="4" id="KW-1185">Reference proteome</keyword>
<comment type="subcellular location">
    <subcellularLocation>
        <location evidence="2">Mitochondrion membrane</location>
        <topology evidence="2">Peripheral membrane protein</topology>
        <orientation evidence="2">Matrix side</orientation>
    </subcellularLocation>
</comment>
<dbReference type="InterPro" id="IPR047324">
    <property type="entry name" value="LbH_gamma_CA-like"/>
</dbReference>